<gene>
    <name evidence="5" type="primary">rny</name>
    <name evidence="9" type="ORF">SAMN02746089_01193</name>
</gene>
<dbReference type="PANTHER" id="PTHR12826:SF15">
    <property type="entry name" value="RIBONUCLEASE Y"/>
    <property type="match status" value="1"/>
</dbReference>
<sequence length="525" mass="59754">MIICHYMRRCYDINDVITMVLIIAVGIIAFILGYYIRKYIAESKIRNAEEEAKRIIDEAGKNAQAKQREMLLEAKEEIHRQRNELEREIRDRRAELQRFEKRLIQREEALDRKSMQLELKDDALNKKTKEIERLQSEIEELYKKEIQELERISQLTTEEAKNLLLKEIENDVKHDAAIMIKDIEQKAKEEAEKKAREIIASAIQRCAVDHAAETTVSVVNLPNDEMKGRIIGREGRNIRALETLTGIDLIIDDTPEAVILSGFDPVRREIARIALEKLIADGRIHPARIEEMVEKAKKEIEITIREEGEQAVFEVGLHGIHPELVKLLGKLKYRTSYGQNVLKHSIEVAQLAGLMAAELGVDANLAKRAGLLHDIGKAVDHEMEGSHVALSTELAKRYHESPAVIHAIEAHHNDVEPKTIEAILVQAADAISAARPGARRETLEAYIKRLEKLEEIANSFPGVDKAYAIQAGREIRIIVKPDEVDDNMVVLIARDIVKKIESELEYPGQIKVNVIREVRAIEYAK</sequence>
<keyword evidence="1 5" id="KW-0540">Nuclease</keyword>
<keyword evidence="5" id="KW-1003">Cell membrane</keyword>
<feature type="coiled-coil region" evidence="7">
    <location>
        <begin position="38"/>
        <end position="166"/>
    </location>
</feature>
<keyword evidence="2 5" id="KW-0255">Endonuclease</keyword>
<dbReference type="PROSITE" id="PS51831">
    <property type="entry name" value="HD"/>
    <property type="match status" value="1"/>
</dbReference>
<feature type="domain" description="HD" evidence="8">
    <location>
        <begin position="341"/>
        <end position="434"/>
    </location>
</feature>
<dbReference type="GO" id="GO:0004521">
    <property type="term" value="F:RNA endonuclease activity"/>
    <property type="evidence" value="ECO:0007669"/>
    <property type="project" value="UniProtKB-UniRule"/>
</dbReference>
<dbReference type="STRING" id="1121256.SAMN02746089_01193"/>
<keyword evidence="5" id="KW-0812">Transmembrane</keyword>
<dbReference type="HAMAP" id="MF_00335">
    <property type="entry name" value="RNase_Y"/>
    <property type="match status" value="1"/>
</dbReference>
<dbReference type="GO" id="GO:0003723">
    <property type="term" value="F:RNA binding"/>
    <property type="evidence" value="ECO:0007669"/>
    <property type="project" value="UniProtKB-UniRule"/>
</dbReference>
<dbReference type="SMART" id="SM00471">
    <property type="entry name" value="HDc"/>
    <property type="match status" value="1"/>
</dbReference>
<evidence type="ECO:0000256" key="4">
    <source>
        <dbReference type="ARBA" id="ARBA00022884"/>
    </source>
</evidence>
<evidence type="ECO:0000313" key="10">
    <source>
        <dbReference type="Proteomes" id="UP000184088"/>
    </source>
</evidence>
<dbReference type="InterPro" id="IPR006675">
    <property type="entry name" value="HDIG_dom"/>
</dbReference>
<dbReference type="CDD" id="cd22431">
    <property type="entry name" value="KH-I_RNaseY"/>
    <property type="match status" value="1"/>
</dbReference>
<dbReference type="EC" id="3.1.-.-" evidence="5 6"/>
<protein>
    <recommendedName>
        <fullName evidence="5 6">Ribonuclease Y</fullName>
        <shortName evidence="5">RNase Y</shortName>
        <ecNumber evidence="5 6">3.1.-.-</ecNumber>
    </recommendedName>
</protein>
<dbReference type="SUPFAM" id="SSF54791">
    <property type="entry name" value="Eukaryotic type KH-domain (KH-domain type I)"/>
    <property type="match status" value="1"/>
</dbReference>
<dbReference type="GO" id="GO:0005886">
    <property type="term" value="C:plasma membrane"/>
    <property type="evidence" value="ECO:0007669"/>
    <property type="project" value="UniProtKB-SubCell"/>
</dbReference>
<dbReference type="SUPFAM" id="SSF109604">
    <property type="entry name" value="HD-domain/PDEase-like"/>
    <property type="match status" value="1"/>
</dbReference>
<dbReference type="FunFam" id="1.10.3210.10:FF:000022">
    <property type="entry name" value="Ribonuclease Y"/>
    <property type="match status" value="1"/>
</dbReference>
<dbReference type="InterPro" id="IPR006674">
    <property type="entry name" value="HD_domain"/>
</dbReference>
<evidence type="ECO:0000256" key="2">
    <source>
        <dbReference type="ARBA" id="ARBA00022759"/>
    </source>
</evidence>
<dbReference type="InterPro" id="IPR004088">
    <property type="entry name" value="KH_dom_type_1"/>
</dbReference>
<dbReference type="SMART" id="SM00322">
    <property type="entry name" value="KH"/>
    <property type="match status" value="1"/>
</dbReference>
<reference evidence="9 10" key="1">
    <citation type="submission" date="2016-11" db="EMBL/GenBank/DDBJ databases">
        <authorList>
            <person name="Jaros S."/>
            <person name="Januszkiewicz K."/>
            <person name="Wedrychowicz H."/>
        </authorList>
    </citation>
    <scope>NUCLEOTIDE SEQUENCE [LARGE SCALE GENOMIC DNA]</scope>
    <source>
        <strain evidence="9 10">DSM 17918</strain>
    </source>
</reference>
<dbReference type="InterPro" id="IPR022711">
    <property type="entry name" value="RNase_Y_N"/>
</dbReference>
<comment type="similarity">
    <text evidence="5">Belongs to the RNase Y family.</text>
</comment>
<name>A0A1M4YC17_9THEO</name>
<evidence type="ECO:0000256" key="7">
    <source>
        <dbReference type="SAM" id="Coils"/>
    </source>
</evidence>
<dbReference type="Proteomes" id="UP000184088">
    <property type="component" value="Unassembled WGS sequence"/>
</dbReference>
<keyword evidence="10" id="KW-1185">Reference proteome</keyword>
<dbReference type="CDD" id="cd00077">
    <property type="entry name" value="HDc"/>
    <property type="match status" value="1"/>
</dbReference>
<dbReference type="GO" id="GO:0016787">
    <property type="term" value="F:hydrolase activity"/>
    <property type="evidence" value="ECO:0007669"/>
    <property type="project" value="UniProtKB-KW"/>
</dbReference>
<dbReference type="PROSITE" id="PS50084">
    <property type="entry name" value="KH_TYPE_1"/>
    <property type="match status" value="1"/>
</dbReference>
<dbReference type="InterPro" id="IPR017705">
    <property type="entry name" value="Ribonuclease_Y"/>
</dbReference>
<dbReference type="PANTHER" id="PTHR12826">
    <property type="entry name" value="RIBONUCLEASE Y"/>
    <property type="match status" value="1"/>
</dbReference>
<evidence type="ECO:0000256" key="5">
    <source>
        <dbReference type="HAMAP-Rule" id="MF_00335"/>
    </source>
</evidence>
<evidence type="ECO:0000256" key="3">
    <source>
        <dbReference type="ARBA" id="ARBA00022801"/>
    </source>
</evidence>
<accession>A0A1M4YC17</accession>
<dbReference type="Gene3D" id="3.30.1370.10">
    <property type="entry name" value="K Homology domain, type 1"/>
    <property type="match status" value="1"/>
</dbReference>
<evidence type="ECO:0000256" key="6">
    <source>
        <dbReference type="NCBIfam" id="TIGR03319"/>
    </source>
</evidence>
<dbReference type="InterPro" id="IPR004087">
    <property type="entry name" value="KH_dom"/>
</dbReference>
<dbReference type="Gene3D" id="1.10.3210.10">
    <property type="entry name" value="Hypothetical protein af1432"/>
    <property type="match status" value="1"/>
</dbReference>
<dbReference type="NCBIfam" id="TIGR00277">
    <property type="entry name" value="HDIG"/>
    <property type="match status" value="1"/>
</dbReference>
<dbReference type="GO" id="GO:0006402">
    <property type="term" value="P:mRNA catabolic process"/>
    <property type="evidence" value="ECO:0007669"/>
    <property type="project" value="UniProtKB-UniRule"/>
</dbReference>
<keyword evidence="4 5" id="KW-0694">RNA-binding</keyword>
<evidence type="ECO:0000259" key="8">
    <source>
        <dbReference type="PROSITE" id="PS51831"/>
    </source>
</evidence>
<keyword evidence="3 5" id="KW-0378">Hydrolase</keyword>
<dbReference type="Pfam" id="PF01966">
    <property type="entry name" value="HD"/>
    <property type="match status" value="1"/>
</dbReference>
<comment type="function">
    <text evidence="5">Endoribonuclease that initiates mRNA decay.</text>
</comment>
<evidence type="ECO:0000256" key="1">
    <source>
        <dbReference type="ARBA" id="ARBA00022722"/>
    </source>
</evidence>
<dbReference type="EMBL" id="FQVH01000010">
    <property type="protein sequence ID" value="SHF03277.1"/>
    <property type="molecule type" value="Genomic_DNA"/>
</dbReference>
<keyword evidence="7" id="KW-0175">Coiled coil</keyword>
<dbReference type="InterPro" id="IPR036612">
    <property type="entry name" value="KH_dom_type_1_sf"/>
</dbReference>
<dbReference type="AlphaFoldDB" id="A0A1M4YC17"/>
<proteinExistence type="inferred from homology"/>
<evidence type="ECO:0000313" key="9">
    <source>
        <dbReference type="EMBL" id="SHF03277.1"/>
    </source>
</evidence>
<comment type="subcellular location">
    <subcellularLocation>
        <location evidence="5">Cell membrane</location>
        <topology evidence="5">Single-pass membrane protein</topology>
    </subcellularLocation>
</comment>
<organism evidence="9 10">
    <name type="scientific">Caldanaerobius fijiensis DSM 17918</name>
    <dbReference type="NCBI Taxonomy" id="1121256"/>
    <lineage>
        <taxon>Bacteria</taxon>
        <taxon>Bacillati</taxon>
        <taxon>Bacillota</taxon>
        <taxon>Clostridia</taxon>
        <taxon>Thermoanaerobacterales</taxon>
        <taxon>Thermoanaerobacteraceae</taxon>
        <taxon>Caldanaerobius</taxon>
    </lineage>
</organism>
<dbReference type="Pfam" id="PF12072">
    <property type="entry name" value="RNase_Y_N"/>
    <property type="match status" value="1"/>
</dbReference>
<feature type="transmembrane region" description="Helical" evidence="5">
    <location>
        <begin position="16"/>
        <end position="36"/>
    </location>
</feature>
<dbReference type="Pfam" id="PF00013">
    <property type="entry name" value="KH_1"/>
    <property type="match status" value="1"/>
</dbReference>
<keyword evidence="5" id="KW-0472">Membrane</keyword>
<dbReference type="FunFam" id="3.30.1370.10:FF:000006">
    <property type="entry name" value="Ribonuclease Y"/>
    <property type="match status" value="1"/>
</dbReference>
<dbReference type="NCBIfam" id="TIGR03319">
    <property type="entry name" value="RNase_Y"/>
    <property type="match status" value="1"/>
</dbReference>
<dbReference type="InterPro" id="IPR003607">
    <property type="entry name" value="HD/PDEase_dom"/>
</dbReference>
<keyword evidence="5" id="KW-1133">Transmembrane helix</keyword>